<evidence type="ECO:0000313" key="8">
    <source>
        <dbReference type="EMBL" id="GAM64244.1"/>
    </source>
</evidence>
<comment type="caution">
    <text evidence="8">The sequence shown here is derived from an EMBL/GenBank/DDBJ whole genome shotgun (WGS) entry which is preliminary data.</text>
</comment>
<feature type="transmembrane region" description="Helical" evidence="6">
    <location>
        <begin position="305"/>
        <end position="329"/>
    </location>
</feature>
<evidence type="ECO:0000256" key="5">
    <source>
        <dbReference type="ARBA" id="ARBA00023136"/>
    </source>
</evidence>
<feature type="transmembrane region" description="Helical" evidence="6">
    <location>
        <begin position="99"/>
        <end position="120"/>
    </location>
</feature>
<feature type="transmembrane region" description="Helical" evidence="6">
    <location>
        <begin position="341"/>
        <end position="361"/>
    </location>
</feature>
<dbReference type="SUPFAM" id="SSF103473">
    <property type="entry name" value="MFS general substrate transporter"/>
    <property type="match status" value="1"/>
</dbReference>
<protein>
    <submittedName>
        <fullName evidence="8">Drug resistance transporter</fullName>
    </submittedName>
</protein>
<name>A0A0B8PNI2_9VIBR</name>
<keyword evidence="5 6" id="KW-0472">Membrane</keyword>
<dbReference type="Pfam" id="PF07690">
    <property type="entry name" value="MFS_1"/>
    <property type="match status" value="1"/>
</dbReference>
<dbReference type="InterPro" id="IPR036259">
    <property type="entry name" value="MFS_trans_sf"/>
</dbReference>
<dbReference type="GO" id="GO:0015385">
    <property type="term" value="F:sodium:proton antiporter activity"/>
    <property type="evidence" value="ECO:0007669"/>
    <property type="project" value="TreeGrafter"/>
</dbReference>
<evidence type="ECO:0000256" key="3">
    <source>
        <dbReference type="ARBA" id="ARBA00022692"/>
    </source>
</evidence>
<dbReference type="InterPro" id="IPR020846">
    <property type="entry name" value="MFS_dom"/>
</dbReference>
<dbReference type="EMBL" id="BBSA01000011">
    <property type="protein sequence ID" value="GAM64244.1"/>
    <property type="molecule type" value="Genomic_DNA"/>
</dbReference>
<dbReference type="GO" id="GO:1990961">
    <property type="term" value="P:xenobiotic detoxification by transmembrane export across the plasma membrane"/>
    <property type="evidence" value="ECO:0007669"/>
    <property type="project" value="TreeGrafter"/>
</dbReference>
<dbReference type="GO" id="GO:0005886">
    <property type="term" value="C:plasma membrane"/>
    <property type="evidence" value="ECO:0007669"/>
    <property type="project" value="TreeGrafter"/>
</dbReference>
<feature type="transmembrane region" description="Helical" evidence="6">
    <location>
        <begin position="245"/>
        <end position="268"/>
    </location>
</feature>
<feature type="transmembrane region" description="Helical" evidence="6">
    <location>
        <begin position="280"/>
        <end position="299"/>
    </location>
</feature>
<evidence type="ECO:0000256" key="1">
    <source>
        <dbReference type="ARBA" id="ARBA00004141"/>
    </source>
</evidence>
<feature type="domain" description="Major facilitator superfamily (MFS) profile" evidence="7">
    <location>
        <begin position="8"/>
        <end position="391"/>
    </location>
</feature>
<feature type="transmembrane region" description="Helical" evidence="6">
    <location>
        <begin position="163"/>
        <end position="183"/>
    </location>
</feature>
<reference evidence="8 9" key="1">
    <citation type="submission" date="2015-01" db="EMBL/GenBank/DDBJ databases">
        <title>Vibrio sp. C5 JCM 19232 whole genome shotgun sequence.</title>
        <authorList>
            <person name="Sawabe T."/>
            <person name="Meirelles P."/>
            <person name="Feng G."/>
            <person name="Sayaka M."/>
            <person name="Hattori M."/>
            <person name="Ohkuma M."/>
        </authorList>
    </citation>
    <scope>NUCLEOTIDE SEQUENCE [LARGE SCALE GENOMIC DNA]</scope>
    <source>
        <strain evidence="8 9">JCM19232</strain>
    </source>
</reference>
<gene>
    <name evidence="8" type="ORF">JCM19232_3520</name>
</gene>
<dbReference type="PROSITE" id="PS50850">
    <property type="entry name" value="MFS"/>
    <property type="match status" value="1"/>
</dbReference>
<feature type="transmembrane region" description="Helical" evidence="6">
    <location>
        <begin position="210"/>
        <end position="233"/>
    </location>
</feature>
<feature type="transmembrane region" description="Helical" evidence="6">
    <location>
        <begin position="367"/>
        <end position="385"/>
    </location>
</feature>
<feature type="transmembrane region" description="Helical" evidence="6">
    <location>
        <begin position="46"/>
        <end position="66"/>
    </location>
</feature>
<feature type="transmembrane region" description="Helical" evidence="6">
    <location>
        <begin position="132"/>
        <end position="151"/>
    </location>
</feature>
<keyword evidence="2" id="KW-0813">Transport</keyword>
<proteinExistence type="predicted"/>
<reference evidence="8 9" key="2">
    <citation type="submission" date="2015-01" db="EMBL/GenBank/DDBJ databases">
        <authorList>
            <consortium name="NBRP consortium"/>
            <person name="Sawabe T."/>
            <person name="Meirelles P."/>
            <person name="Feng G."/>
            <person name="Sayaka M."/>
            <person name="Hattori M."/>
            <person name="Ohkuma M."/>
        </authorList>
    </citation>
    <scope>NUCLEOTIDE SEQUENCE [LARGE SCALE GENOMIC DNA]</scope>
    <source>
        <strain evidence="8 9">JCM19232</strain>
    </source>
</reference>
<evidence type="ECO:0000256" key="4">
    <source>
        <dbReference type="ARBA" id="ARBA00022989"/>
    </source>
</evidence>
<dbReference type="PANTHER" id="PTHR23502">
    <property type="entry name" value="MAJOR FACILITATOR SUPERFAMILY"/>
    <property type="match status" value="1"/>
</dbReference>
<dbReference type="PROSITE" id="PS00216">
    <property type="entry name" value="SUGAR_TRANSPORT_1"/>
    <property type="match status" value="1"/>
</dbReference>
<evidence type="ECO:0000259" key="7">
    <source>
        <dbReference type="PROSITE" id="PS50850"/>
    </source>
</evidence>
<evidence type="ECO:0000256" key="6">
    <source>
        <dbReference type="SAM" id="Phobius"/>
    </source>
</evidence>
<dbReference type="InterPro" id="IPR011701">
    <property type="entry name" value="MFS"/>
</dbReference>
<sequence>MNTSQRTCFFAVFSLTLVLGFAVDIMVPSLPAITQHFGENDHSGSLIVSSYLMAYAITQVLSGYISDVVGRKWLSSASAILFSLSLFLCAHVSSLEELIGLRIVQGICAGFFGVIARAILADVFEGDELNKHFATMGLVWSMGPIIAPFIGGHFQTWFGWQSVFYFLSGMSGLVALFITLMLGETIKTRIRFNLRTLVESYSYVLTKDQFIKLTIAAGMTYAIISSFNVFATYIFQERFGKSADFYGQVSLLMGLFWLSGQLFYRWLLNKGYWNKQWLNRIYFAGIGSSLAMAICHLAFSAQSWMFIVFPAFCFFTASITYIHTFVYAFSIVSKKAGTASSLVGCISAFVAGVTPALTAKIPLEPSQILVASIVILFVGNLLLNLTSLKQRYPK</sequence>
<dbReference type="PANTHER" id="PTHR23502:SF132">
    <property type="entry name" value="POLYAMINE TRANSPORTER 2-RELATED"/>
    <property type="match status" value="1"/>
</dbReference>
<keyword evidence="3 6" id="KW-0812">Transmembrane</keyword>
<feature type="transmembrane region" description="Helical" evidence="6">
    <location>
        <begin position="73"/>
        <end position="93"/>
    </location>
</feature>
<accession>A0A0B8PNI2</accession>
<organism evidence="8 9">
    <name type="scientific">Vibrio ishigakensis</name>
    <dbReference type="NCBI Taxonomy" id="1481914"/>
    <lineage>
        <taxon>Bacteria</taxon>
        <taxon>Pseudomonadati</taxon>
        <taxon>Pseudomonadota</taxon>
        <taxon>Gammaproteobacteria</taxon>
        <taxon>Vibrionales</taxon>
        <taxon>Vibrionaceae</taxon>
        <taxon>Vibrio</taxon>
    </lineage>
</organism>
<keyword evidence="4 6" id="KW-1133">Transmembrane helix</keyword>
<dbReference type="InterPro" id="IPR005829">
    <property type="entry name" value="Sugar_transporter_CS"/>
</dbReference>
<dbReference type="Gene3D" id="1.20.1720.10">
    <property type="entry name" value="Multidrug resistance protein D"/>
    <property type="match status" value="1"/>
</dbReference>
<evidence type="ECO:0000313" key="9">
    <source>
        <dbReference type="Proteomes" id="UP000031670"/>
    </source>
</evidence>
<dbReference type="AlphaFoldDB" id="A0A0B8PNI2"/>
<comment type="subcellular location">
    <subcellularLocation>
        <location evidence="1">Membrane</location>
        <topology evidence="1">Multi-pass membrane protein</topology>
    </subcellularLocation>
</comment>
<evidence type="ECO:0000256" key="2">
    <source>
        <dbReference type="ARBA" id="ARBA00022448"/>
    </source>
</evidence>
<dbReference type="Proteomes" id="UP000031670">
    <property type="component" value="Unassembled WGS sequence"/>
</dbReference>